<proteinExistence type="predicted"/>
<name>A0A495D1H8_9PROT</name>
<evidence type="ECO:0000259" key="2">
    <source>
        <dbReference type="SMART" id="SM00829"/>
    </source>
</evidence>
<dbReference type="InterPro" id="IPR011032">
    <property type="entry name" value="GroES-like_sf"/>
</dbReference>
<dbReference type="RefSeq" id="WP_121212335.1">
    <property type="nucleotide sequence ID" value="NZ_RBIM01000007.1"/>
</dbReference>
<dbReference type="InterPro" id="IPR051603">
    <property type="entry name" value="Zinc-ADH_QOR/CCCR"/>
</dbReference>
<reference evidence="3 4" key="1">
    <citation type="submission" date="2018-10" db="EMBL/GenBank/DDBJ databases">
        <title>Genomic Encyclopedia of Type Strains, Phase IV (KMG-IV): sequencing the most valuable type-strain genomes for metagenomic binning, comparative biology and taxonomic classification.</title>
        <authorList>
            <person name="Goeker M."/>
        </authorList>
    </citation>
    <scope>NUCLEOTIDE SEQUENCE [LARGE SCALE GENOMIC DNA]</scope>
    <source>
        <strain evidence="3 4">DSM 4734</strain>
    </source>
</reference>
<dbReference type="Pfam" id="PF08240">
    <property type="entry name" value="ADH_N"/>
    <property type="match status" value="1"/>
</dbReference>
<protein>
    <submittedName>
        <fullName evidence="3">Alcohol dehydrogenase</fullName>
    </submittedName>
</protein>
<dbReference type="InterPro" id="IPR013154">
    <property type="entry name" value="ADH-like_N"/>
</dbReference>
<gene>
    <name evidence="3" type="ORF">C7435_3062</name>
</gene>
<evidence type="ECO:0000256" key="1">
    <source>
        <dbReference type="ARBA" id="ARBA00022857"/>
    </source>
</evidence>
<evidence type="ECO:0000313" key="4">
    <source>
        <dbReference type="Proteomes" id="UP000273675"/>
    </source>
</evidence>
<dbReference type="InterPro" id="IPR036291">
    <property type="entry name" value="NAD(P)-bd_dom_sf"/>
</dbReference>
<feature type="domain" description="Enoyl reductase (ER)" evidence="2">
    <location>
        <begin position="10"/>
        <end position="327"/>
    </location>
</feature>
<keyword evidence="1" id="KW-0521">NADP</keyword>
<accession>A0A495D1H8</accession>
<dbReference type="OrthoDB" id="9805883at2"/>
<dbReference type="Gene3D" id="3.90.180.10">
    <property type="entry name" value="Medium-chain alcohol dehydrogenases, catalytic domain"/>
    <property type="match status" value="1"/>
</dbReference>
<sequence length="330" mass="34091">MKAMILNSYGNDAPFLAADLPRPEPKPGYVLVRLAATSVNTVDTMIRQLGQENLPLAPDLPALLGMDFAGTIDAVGDGVDGFAIGDEVYGCAGGLADLPGALAEYMLADTRLIAHKPKRLSMREAAALPLVGITAMEGLQRAGTRAGQSVLVHGGTGGVGHLAVQIARHLGATVSATGGGDAQLDIIRSYGATAINYRTESVADYVATQTGGAGFDVVFDTVGGANMTNSFEAAALNGQVASTVSLLELDLTPVHFKGLSLHVVFMLIPMLHDVGRETHGAILTELARLVDAGAVTPLLDDTRFTLDQVGDAHARLTSGDAIGKVVIDIA</sequence>
<dbReference type="Pfam" id="PF13602">
    <property type="entry name" value="ADH_zinc_N_2"/>
    <property type="match status" value="1"/>
</dbReference>
<dbReference type="SUPFAM" id="SSF50129">
    <property type="entry name" value="GroES-like"/>
    <property type="match status" value="1"/>
</dbReference>
<dbReference type="SUPFAM" id="SSF51735">
    <property type="entry name" value="NAD(P)-binding Rossmann-fold domains"/>
    <property type="match status" value="1"/>
</dbReference>
<evidence type="ECO:0000313" key="3">
    <source>
        <dbReference type="EMBL" id="RKQ95364.1"/>
    </source>
</evidence>
<organism evidence="3 4">
    <name type="scientific">Maricaulis maris</name>
    <dbReference type="NCBI Taxonomy" id="74318"/>
    <lineage>
        <taxon>Bacteria</taxon>
        <taxon>Pseudomonadati</taxon>
        <taxon>Pseudomonadota</taxon>
        <taxon>Alphaproteobacteria</taxon>
        <taxon>Maricaulales</taxon>
        <taxon>Maricaulaceae</taxon>
        <taxon>Maricaulis</taxon>
    </lineage>
</organism>
<dbReference type="EMBL" id="RBIM01000007">
    <property type="protein sequence ID" value="RKQ95364.1"/>
    <property type="molecule type" value="Genomic_DNA"/>
</dbReference>
<dbReference type="AlphaFoldDB" id="A0A495D1H8"/>
<comment type="caution">
    <text evidence="3">The sequence shown here is derived from an EMBL/GenBank/DDBJ whole genome shotgun (WGS) entry which is preliminary data.</text>
</comment>
<dbReference type="InterPro" id="IPR020843">
    <property type="entry name" value="ER"/>
</dbReference>
<dbReference type="CDD" id="cd08272">
    <property type="entry name" value="MDR6"/>
    <property type="match status" value="1"/>
</dbReference>
<dbReference type="Proteomes" id="UP000273675">
    <property type="component" value="Unassembled WGS sequence"/>
</dbReference>
<dbReference type="GO" id="GO:0016491">
    <property type="term" value="F:oxidoreductase activity"/>
    <property type="evidence" value="ECO:0007669"/>
    <property type="project" value="InterPro"/>
</dbReference>
<dbReference type="Gene3D" id="3.40.50.720">
    <property type="entry name" value="NAD(P)-binding Rossmann-like Domain"/>
    <property type="match status" value="1"/>
</dbReference>
<dbReference type="PANTHER" id="PTHR44154:SF1">
    <property type="entry name" value="QUINONE OXIDOREDUCTASE"/>
    <property type="match status" value="1"/>
</dbReference>
<dbReference type="SMART" id="SM00829">
    <property type="entry name" value="PKS_ER"/>
    <property type="match status" value="1"/>
</dbReference>
<dbReference type="PANTHER" id="PTHR44154">
    <property type="entry name" value="QUINONE OXIDOREDUCTASE"/>
    <property type="match status" value="1"/>
</dbReference>